<dbReference type="AlphaFoldDB" id="A0A078MK45"/>
<dbReference type="InterPro" id="IPR025713">
    <property type="entry name" value="MotB-like_N_dom"/>
</dbReference>
<evidence type="ECO:0000256" key="7">
    <source>
        <dbReference type="PROSITE-ProRule" id="PRU00473"/>
    </source>
</evidence>
<feature type="domain" description="OmpA-like" evidence="9">
    <location>
        <begin position="129"/>
        <end position="249"/>
    </location>
</feature>
<evidence type="ECO:0000256" key="2">
    <source>
        <dbReference type="ARBA" id="ARBA00008914"/>
    </source>
</evidence>
<dbReference type="InterPro" id="IPR050330">
    <property type="entry name" value="Bact_OuterMem_StrucFunc"/>
</dbReference>
<dbReference type="GO" id="GO:0005886">
    <property type="term" value="C:plasma membrane"/>
    <property type="evidence" value="ECO:0007669"/>
    <property type="project" value="UniProtKB-SubCell"/>
</dbReference>
<evidence type="ECO:0000259" key="9">
    <source>
        <dbReference type="PROSITE" id="PS51123"/>
    </source>
</evidence>
<reference evidence="10" key="1">
    <citation type="submission" date="2014-07" db="EMBL/GenBank/DDBJ databases">
        <authorList>
            <person name="Urmite Genomes Urmite Genomes"/>
        </authorList>
    </citation>
    <scope>NUCLEOTIDE SEQUENCE</scope>
    <source>
        <strain evidence="10">11W110_air</strain>
    </source>
</reference>
<organism evidence="10">
    <name type="scientific">Arthrobacter saudimassiliensis</name>
    <dbReference type="NCBI Taxonomy" id="1461584"/>
    <lineage>
        <taxon>Bacteria</taxon>
        <taxon>Bacillati</taxon>
        <taxon>Actinomycetota</taxon>
        <taxon>Actinomycetes</taxon>
        <taxon>Micrococcales</taxon>
        <taxon>Micrococcaceae</taxon>
        <taxon>Arthrobacter</taxon>
    </lineage>
</organism>
<evidence type="ECO:0000256" key="3">
    <source>
        <dbReference type="ARBA" id="ARBA00022475"/>
    </source>
</evidence>
<keyword evidence="3" id="KW-1003">Cell membrane</keyword>
<evidence type="ECO:0000256" key="6">
    <source>
        <dbReference type="ARBA" id="ARBA00023136"/>
    </source>
</evidence>
<evidence type="ECO:0000256" key="1">
    <source>
        <dbReference type="ARBA" id="ARBA00004162"/>
    </source>
</evidence>
<name>A0A078MK45_9MICC</name>
<protein>
    <submittedName>
        <fullName evidence="10">Motility protein B</fullName>
    </submittedName>
</protein>
<dbReference type="InterPro" id="IPR036737">
    <property type="entry name" value="OmpA-like_sf"/>
</dbReference>
<gene>
    <name evidence="10" type="primary">motB</name>
    <name evidence="10" type="ORF">BN1051_00038</name>
</gene>
<dbReference type="PANTHER" id="PTHR30329">
    <property type="entry name" value="STATOR ELEMENT OF FLAGELLAR MOTOR COMPLEX"/>
    <property type="match status" value="1"/>
</dbReference>
<dbReference type="PROSITE" id="PS51123">
    <property type="entry name" value="OMPA_2"/>
    <property type="match status" value="1"/>
</dbReference>
<dbReference type="EMBL" id="LN483070">
    <property type="protein sequence ID" value="CEA06614.1"/>
    <property type="molecule type" value="Genomic_DNA"/>
</dbReference>
<dbReference type="Gene3D" id="3.30.1330.60">
    <property type="entry name" value="OmpA-like domain"/>
    <property type="match status" value="1"/>
</dbReference>
<evidence type="ECO:0000256" key="8">
    <source>
        <dbReference type="SAM" id="Phobius"/>
    </source>
</evidence>
<dbReference type="CDD" id="cd07185">
    <property type="entry name" value="OmpA_C-like"/>
    <property type="match status" value="1"/>
</dbReference>
<keyword evidence="6 7" id="KW-0472">Membrane</keyword>
<evidence type="ECO:0000313" key="10">
    <source>
        <dbReference type="EMBL" id="CEA06614.1"/>
    </source>
</evidence>
<dbReference type="PATRIC" id="fig|1461584.3.peg.37"/>
<dbReference type="SUPFAM" id="SSF103088">
    <property type="entry name" value="OmpA-like"/>
    <property type="match status" value="1"/>
</dbReference>
<dbReference type="PANTHER" id="PTHR30329:SF21">
    <property type="entry name" value="LIPOPROTEIN YIAD-RELATED"/>
    <property type="match status" value="1"/>
</dbReference>
<sequence length="269" mass="29817">MSPRRRHRPEEEEEHPDERWMASYMDMVTVLMCMFIVLYAMSTVDQEKFAQLKSSLATGFGQVETATVDTAVGVVVPPEMVDDTETLEPDAVEAAAKEIEELTELKERIETGLEDRGMASHVRFEIDERGLTIRLVSSEMFFEPDRAALTADAVSVLDTIGPILAPTDYRVSVEGHTAQVRQLTDEALDWELSSSRAVNVLRYLSEPGGVDYTRLQAVGLGESRPLTGGTTAEELAMNRRVDIIVLSGESEQVRQLIPGLLEEQQAESG</sequence>
<keyword evidence="4 8" id="KW-0812">Transmembrane</keyword>
<accession>A0A078MK45</accession>
<dbReference type="InterPro" id="IPR006665">
    <property type="entry name" value="OmpA-like"/>
</dbReference>
<comment type="subcellular location">
    <subcellularLocation>
        <location evidence="1">Cell membrane</location>
        <topology evidence="1">Single-pass membrane protein</topology>
    </subcellularLocation>
</comment>
<evidence type="ECO:0000256" key="4">
    <source>
        <dbReference type="ARBA" id="ARBA00022692"/>
    </source>
</evidence>
<proteinExistence type="inferred from homology"/>
<comment type="similarity">
    <text evidence="2">Belongs to the MotB family.</text>
</comment>
<dbReference type="Pfam" id="PF13677">
    <property type="entry name" value="MotB_plug"/>
    <property type="match status" value="1"/>
</dbReference>
<keyword evidence="5 8" id="KW-1133">Transmembrane helix</keyword>
<dbReference type="Pfam" id="PF00691">
    <property type="entry name" value="OmpA"/>
    <property type="match status" value="1"/>
</dbReference>
<evidence type="ECO:0000256" key="5">
    <source>
        <dbReference type="ARBA" id="ARBA00022989"/>
    </source>
</evidence>
<feature type="transmembrane region" description="Helical" evidence="8">
    <location>
        <begin position="21"/>
        <end position="41"/>
    </location>
</feature>